<evidence type="ECO:0000256" key="1">
    <source>
        <dbReference type="SAM" id="MobiDB-lite"/>
    </source>
</evidence>
<keyword evidence="2" id="KW-0472">Membrane</keyword>
<sequence length="237" mass="26782">MPRPESKNKAIEVTVLSYNILSGPYCKASEFYKCDPENCRADARFKKIKKILSEYIEKQAIVCLQEVTEDWAGRLHAYFDQHDYNMIASNYNTRSQSGHMGVALAFPRIYTLEKCVFERPSRVQADYMKMKSRRSAEELAKRTRKALVLGGIAGVGCLALGVSRMVARSANARSGIIMSGIGAAAGALLTAATAWLAGKETPRAEWDMVLTAYNTRKMKREEKERERNREKDRERGR</sequence>
<evidence type="ECO:0008006" key="4">
    <source>
        <dbReference type="Google" id="ProtNLM"/>
    </source>
</evidence>
<feature type="compositionally biased region" description="Basic and acidic residues" evidence="1">
    <location>
        <begin position="219"/>
        <end position="237"/>
    </location>
</feature>
<feature type="transmembrane region" description="Helical" evidence="2">
    <location>
        <begin position="175"/>
        <end position="198"/>
    </location>
</feature>
<dbReference type="Gene3D" id="3.60.10.10">
    <property type="entry name" value="Endonuclease/exonuclease/phosphatase"/>
    <property type="match status" value="1"/>
</dbReference>
<gene>
    <name evidence="3" type="ORF">NSPH01132_LOCUS700</name>
</gene>
<reference evidence="3" key="1">
    <citation type="submission" date="2021-01" db="EMBL/GenBank/DDBJ databases">
        <authorList>
            <person name="Corre E."/>
            <person name="Pelletier E."/>
            <person name="Niang G."/>
            <person name="Scheremetjew M."/>
            <person name="Finn R."/>
            <person name="Kale V."/>
            <person name="Holt S."/>
            <person name="Cochrane G."/>
            <person name="Meng A."/>
            <person name="Brown T."/>
            <person name="Cohen L."/>
        </authorList>
    </citation>
    <scope>NUCLEOTIDE SEQUENCE</scope>
    <source>
        <strain evidence="3">BC52</strain>
    </source>
</reference>
<name>A0A7S2VV04_9EUKA</name>
<dbReference type="SUPFAM" id="SSF56219">
    <property type="entry name" value="DNase I-like"/>
    <property type="match status" value="1"/>
</dbReference>
<evidence type="ECO:0000256" key="2">
    <source>
        <dbReference type="SAM" id="Phobius"/>
    </source>
</evidence>
<protein>
    <recommendedName>
        <fullName evidence="4">Endonuclease/exonuclease/phosphatase domain-containing protein</fullName>
    </recommendedName>
</protein>
<proteinExistence type="predicted"/>
<keyword evidence="2" id="KW-0812">Transmembrane</keyword>
<feature type="transmembrane region" description="Helical" evidence="2">
    <location>
        <begin position="146"/>
        <end position="163"/>
    </location>
</feature>
<dbReference type="AlphaFoldDB" id="A0A7S2VV04"/>
<feature type="region of interest" description="Disordered" evidence="1">
    <location>
        <begin position="217"/>
        <end position="237"/>
    </location>
</feature>
<keyword evidence="2" id="KW-1133">Transmembrane helix</keyword>
<organism evidence="3">
    <name type="scientific">Norrisiella sphaerica</name>
    <dbReference type="NCBI Taxonomy" id="552664"/>
    <lineage>
        <taxon>Eukaryota</taxon>
        <taxon>Sar</taxon>
        <taxon>Rhizaria</taxon>
        <taxon>Cercozoa</taxon>
        <taxon>Chlorarachniophyceae</taxon>
        <taxon>Norrisiella</taxon>
    </lineage>
</organism>
<dbReference type="InterPro" id="IPR036691">
    <property type="entry name" value="Endo/exonu/phosph_ase_sf"/>
</dbReference>
<dbReference type="EMBL" id="HBHC01001222">
    <property type="protein sequence ID" value="CAD9650688.1"/>
    <property type="molecule type" value="Transcribed_RNA"/>
</dbReference>
<evidence type="ECO:0000313" key="3">
    <source>
        <dbReference type="EMBL" id="CAD9650688.1"/>
    </source>
</evidence>
<accession>A0A7S2VV04</accession>